<sequence length="82" mass="8582">MSAIMSFYGDADTRVHLHDYGTKRAPILALDGNGCSLSVSAFDCVPIADHLAFAKALAAATADYLAALETYAAAQSDTTQAR</sequence>
<protein>
    <submittedName>
        <fullName evidence="1">Uncharacterized protein</fullName>
    </submittedName>
</protein>
<comment type="caution">
    <text evidence="1">The sequence shown here is derived from an EMBL/GenBank/DDBJ whole genome shotgun (WGS) entry which is preliminary data.</text>
</comment>
<evidence type="ECO:0000313" key="2">
    <source>
        <dbReference type="Proteomes" id="UP001223144"/>
    </source>
</evidence>
<reference evidence="1 2" key="1">
    <citation type="submission" date="2023-04" db="EMBL/GenBank/DDBJ databases">
        <title>Streptomyces chengmaiensis sp. nov. isolated from the stem of mangrove plant in Hainan.</title>
        <authorList>
            <person name="Huang X."/>
            <person name="Zhou S."/>
            <person name="Chu X."/>
            <person name="Xie Y."/>
            <person name="Lin Y."/>
        </authorList>
    </citation>
    <scope>NUCLEOTIDE SEQUENCE [LARGE SCALE GENOMIC DNA]</scope>
    <source>
        <strain evidence="1 2">HNM0663</strain>
    </source>
</reference>
<gene>
    <name evidence="1" type="ORF">QCN29_13195</name>
</gene>
<evidence type="ECO:0000313" key="1">
    <source>
        <dbReference type="EMBL" id="MDH2389733.1"/>
    </source>
</evidence>
<accession>A0ABT6HN84</accession>
<dbReference type="RefSeq" id="WP_279928052.1">
    <property type="nucleotide sequence ID" value="NZ_JARWBG010000012.1"/>
</dbReference>
<name>A0ABT6HN84_9ACTN</name>
<dbReference type="Proteomes" id="UP001223144">
    <property type="component" value="Unassembled WGS sequence"/>
</dbReference>
<dbReference type="EMBL" id="JARWBG010000012">
    <property type="protein sequence ID" value="MDH2389733.1"/>
    <property type="molecule type" value="Genomic_DNA"/>
</dbReference>
<organism evidence="1 2">
    <name type="scientific">Streptomyces chengmaiensis</name>
    <dbReference type="NCBI Taxonomy" id="3040919"/>
    <lineage>
        <taxon>Bacteria</taxon>
        <taxon>Bacillati</taxon>
        <taxon>Actinomycetota</taxon>
        <taxon>Actinomycetes</taxon>
        <taxon>Kitasatosporales</taxon>
        <taxon>Streptomycetaceae</taxon>
        <taxon>Streptomyces</taxon>
    </lineage>
</organism>
<proteinExistence type="predicted"/>
<keyword evidence="2" id="KW-1185">Reference proteome</keyword>